<protein>
    <recommendedName>
        <fullName evidence="2">TldD/PmbA family protein</fullName>
    </recommendedName>
</protein>
<feature type="non-terminal residue" evidence="1">
    <location>
        <position position="62"/>
    </location>
</feature>
<organism evidence="1">
    <name type="scientific">marine sediment metagenome</name>
    <dbReference type="NCBI Taxonomy" id="412755"/>
    <lineage>
        <taxon>unclassified sequences</taxon>
        <taxon>metagenomes</taxon>
        <taxon>ecological metagenomes</taxon>
    </lineage>
</organism>
<dbReference type="GO" id="GO:0008237">
    <property type="term" value="F:metallopeptidase activity"/>
    <property type="evidence" value="ECO:0007669"/>
    <property type="project" value="InterPro"/>
</dbReference>
<evidence type="ECO:0000313" key="1">
    <source>
        <dbReference type="EMBL" id="GAI86010.1"/>
    </source>
</evidence>
<accession>X1TEL4</accession>
<dbReference type="GO" id="GO:0006508">
    <property type="term" value="P:proteolysis"/>
    <property type="evidence" value="ECO:0007669"/>
    <property type="project" value="InterPro"/>
</dbReference>
<sequence length="62" mass="6777">MPSSIRLNLLEDRAAELVEQALKAGADHCDCVIARSQSLGISVRDGKLEDTDRSESDSFSLR</sequence>
<reference evidence="1" key="1">
    <citation type="journal article" date="2014" name="Front. Microbiol.">
        <title>High frequency of phylogenetically diverse reductive dehalogenase-homologous genes in deep subseafloor sedimentary metagenomes.</title>
        <authorList>
            <person name="Kawai M."/>
            <person name="Futagami T."/>
            <person name="Toyoda A."/>
            <person name="Takaki Y."/>
            <person name="Nishi S."/>
            <person name="Hori S."/>
            <person name="Arai W."/>
            <person name="Tsubouchi T."/>
            <person name="Morono Y."/>
            <person name="Uchiyama I."/>
            <person name="Ito T."/>
            <person name="Fujiyama A."/>
            <person name="Inagaki F."/>
            <person name="Takami H."/>
        </authorList>
    </citation>
    <scope>NUCLEOTIDE SEQUENCE</scope>
    <source>
        <strain evidence="1">Expedition CK06-06</strain>
    </source>
</reference>
<dbReference type="AlphaFoldDB" id="X1TEL4"/>
<evidence type="ECO:0008006" key="2">
    <source>
        <dbReference type="Google" id="ProtNLM"/>
    </source>
</evidence>
<dbReference type="InterPro" id="IPR035068">
    <property type="entry name" value="TldD/PmbA_N"/>
</dbReference>
<gene>
    <name evidence="1" type="ORF">S12H4_15123</name>
</gene>
<dbReference type="Gene3D" id="3.30.2290.10">
    <property type="entry name" value="PmbA/TldD superfamily"/>
    <property type="match status" value="1"/>
</dbReference>
<comment type="caution">
    <text evidence="1">The sequence shown here is derived from an EMBL/GenBank/DDBJ whole genome shotgun (WGS) entry which is preliminary data.</text>
</comment>
<name>X1TEL4_9ZZZZ</name>
<dbReference type="EMBL" id="BARW01007242">
    <property type="protein sequence ID" value="GAI86010.1"/>
    <property type="molecule type" value="Genomic_DNA"/>
</dbReference>
<dbReference type="InterPro" id="IPR036059">
    <property type="entry name" value="TldD/PmbA_sf"/>
</dbReference>
<proteinExistence type="predicted"/>
<dbReference type="SUPFAM" id="SSF111283">
    <property type="entry name" value="Putative modulator of DNA gyrase, PmbA/TldD"/>
    <property type="match status" value="1"/>
</dbReference>